<evidence type="ECO:0000259" key="1">
    <source>
        <dbReference type="Pfam" id="PF13476"/>
    </source>
</evidence>
<reference evidence="2 3" key="1">
    <citation type="submission" date="2016-04" db="EMBL/GenBank/DDBJ databases">
        <title>Draft genome sequence of freshwater magnetotactic bacteria Magnetospirillum marisnigri SP-1 and Magnetospirillum moscoviense BB-1.</title>
        <authorList>
            <person name="Koziaeva V."/>
            <person name="Dziuba M.V."/>
            <person name="Ivanov T.M."/>
            <person name="Kuznetsov B."/>
            <person name="Grouzdev D.S."/>
        </authorList>
    </citation>
    <scope>NUCLEOTIDE SEQUENCE [LARGE SCALE GENOMIC DNA]</scope>
    <source>
        <strain evidence="2 3">BB-1</strain>
    </source>
</reference>
<dbReference type="Gene3D" id="3.40.50.300">
    <property type="entry name" value="P-loop containing nucleotide triphosphate hydrolases"/>
    <property type="match status" value="1"/>
</dbReference>
<dbReference type="GO" id="GO:0016887">
    <property type="term" value="F:ATP hydrolysis activity"/>
    <property type="evidence" value="ECO:0007669"/>
    <property type="project" value="InterPro"/>
</dbReference>
<dbReference type="OrthoDB" id="7877292at2"/>
<gene>
    <name evidence="2" type="ORF">A6A05_11185</name>
</gene>
<dbReference type="Pfam" id="PF13476">
    <property type="entry name" value="AAA_23"/>
    <property type="match status" value="1"/>
</dbReference>
<feature type="domain" description="Rad50/SbcC-type AAA" evidence="1">
    <location>
        <begin position="12"/>
        <end position="89"/>
    </location>
</feature>
<evidence type="ECO:0000313" key="3">
    <source>
        <dbReference type="Proteomes" id="UP000078543"/>
    </source>
</evidence>
<dbReference type="AlphaFoldDB" id="A0A178MSC7"/>
<sequence length="109" mass="11402">MTSSPLKSFSLSAFRGASTPFRLEFEKGKKLTLIYGENGTGKTTICDGFEFLADGRVGSLDDKGLGTQLDKFWPTVGNGGNAISITLETASGACSGTVQGKNGKRELGC</sequence>
<dbReference type="GO" id="GO:0006302">
    <property type="term" value="P:double-strand break repair"/>
    <property type="evidence" value="ECO:0007669"/>
    <property type="project" value="InterPro"/>
</dbReference>
<accession>A0A178MSC7</accession>
<comment type="caution">
    <text evidence="2">The sequence shown here is derived from an EMBL/GenBank/DDBJ whole genome shotgun (WGS) entry which is preliminary data.</text>
</comment>
<dbReference type="SUPFAM" id="SSF52540">
    <property type="entry name" value="P-loop containing nucleoside triphosphate hydrolases"/>
    <property type="match status" value="1"/>
</dbReference>
<dbReference type="InterPro" id="IPR038729">
    <property type="entry name" value="Rad50/SbcC_AAA"/>
</dbReference>
<protein>
    <recommendedName>
        <fullName evidence="1">Rad50/SbcC-type AAA domain-containing protein</fullName>
    </recommendedName>
</protein>
<dbReference type="EMBL" id="LWQU01000133">
    <property type="protein sequence ID" value="OAN51139.1"/>
    <property type="molecule type" value="Genomic_DNA"/>
</dbReference>
<keyword evidence="3" id="KW-1185">Reference proteome</keyword>
<proteinExistence type="predicted"/>
<dbReference type="Proteomes" id="UP000078543">
    <property type="component" value="Unassembled WGS sequence"/>
</dbReference>
<dbReference type="InterPro" id="IPR027417">
    <property type="entry name" value="P-loop_NTPase"/>
</dbReference>
<dbReference type="RefSeq" id="WP_068499679.1">
    <property type="nucleotide sequence ID" value="NZ_LWQU01000133.1"/>
</dbReference>
<organism evidence="2 3">
    <name type="scientific">Magnetospirillum moscoviense</name>
    <dbReference type="NCBI Taxonomy" id="1437059"/>
    <lineage>
        <taxon>Bacteria</taxon>
        <taxon>Pseudomonadati</taxon>
        <taxon>Pseudomonadota</taxon>
        <taxon>Alphaproteobacteria</taxon>
        <taxon>Rhodospirillales</taxon>
        <taxon>Rhodospirillaceae</taxon>
        <taxon>Magnetospirillum</taxon>
    </lineage>
</organism>
<evidence type="ECO:0000313" key="2">
    <source>
        <dbReference type="EMBL" id="OAN51139.1"/>
    </source>
</evidence>
<name>A0A178MSC7_9PROT</name>